<name>A0A329M7J8_9BACL</name>
<feature type="active site" description="Proton donor/acceptor" evidence="3">
    <location>
        <position position="187"/>
    </location>
</feature>
<feature type="binding site" evidence="4">
    <location>
        <position position="99"/>
    </location>
    <ligand>
        <name>pyruvate</name>
        <dbReference type="ChEBI" id="CHEBI:15361"/>
    </ligand>
</feature>
<dbReference type="PRINTS" id="PR00146">
    <property type="entry name" value="DHPICSNTHASE"/>
</dbReference>
<feature type="active site" description="Schiff-base intermediate with substrate" evidence="3">
    <location>
        <position position="215"/>
    </location>
</feature>
<keyword evidence="1 2" id="KW-0456">Lyase</keyword>
<evidence type="ECO:0000256" key="1">
    <source>
        <dbReference type="ARBA" id="ARBA00023239"/>
    </source>
</evidence>
<dbReference type="Proteomes" id="UP000250369">
    <property type="component" value="Unassembled WGS sequence"/>
</dbReference>
<keyword evidence="6" id="KW-1185">Reference proteome</keyword>
<dbReference type="PIRSF" id="PIRSF001365">
    <property type="entry name" value="DHDPS"/>
    <property type="match status" value="1"/>
</dbReference>
<dbReference type="EMBL" id="QMFB01000022">
    <property type="protein sequence ID" value="RAV16119.1"/>
    <property type="molecule type" value="Genomic_DNA"/>
</dbReference>
<dbReference type="PANTHER" id="PTHR42849:SF1">
    <property type="entry name" value="N-ACETYLNEURAMINATE LYASE"/>
    <property type="match status" value="1"/>
</dbReference>
<comment type="similarity">
    <text evidence="2">Belongs to the DapA family.</text>
</comment>
<proteinExistence type="inferred from homology"/>
<sequence>MRPVNSAFKLSGSTVIPASGKIGAPGLNIYRQNHPVFFRRDRDRSGGNMAWALDKFKGIIPALITPYDDMGEISEPATRKLVRHLLQKQVDGFYLSGSTGEGFLQSASERERFLEIVADEVQGSVPVIAHVGAMDTATCIKLTKHAARAGADAVSSVAPFYYKHGQEQVRGHYLDIANAADIPLIIYHFPAMTGVQSTVRFYEELSKENNIVGVKFTSKDTFELQQLLEACGPDFRVFNGPDECLLAGLAVGCCGAIGSTYNIMPELFVELYRKFQEGKLDEARVLQAKANRVIAELVNYDFIAFEREILKLQGIEVGLPRKPIQQLTEEERLQIRLFAERIDYLETFMTR</sequence>
<gene>
    <name evidence="5" type="ORF">DQG23_29470</name>
</gene>
<evidence type="ECO:0000256" key="3">
    <source>
        <dbReference type="PIRSR" id="PIRSR001365-1"/>
    </source>
</evidence>
<feature type="binding site" evidence="4">
    <location>
        <position position="257"/>
    </location>
    <ligand>
        <name>pyruvate</name>
        <dbReference type="ChEBI" id="CHEBI:15361"/>
    </ligand>
</feature>
<evidence type="ECO:0000256" key="4">
    <source>
        <dbReference type="PIRSR" id="PIRSR001365-2"/>
    </source>
</evidence>
<dbReference type="GO" id="GO:0019262">
    <property type="term" value="P:N-acetylneuraminate catabolic process"/>
    <property type="evidence" value="ECO:0007669"/>
    <property type="project" value="TreeGrafter"/>
</dbReference>
<dbReference type="InterPro" id="IPR002220">
    <property type="entry name" value="DapA-like"/>
</dbReference>
<reference evidence="5 6" key="1">
    <citation type="journal article" date="2009" name="Int. J. Syst. Evol. Microbiol.">
        <title>Paenibacillus contaminans sp. nov., isolated from a contaminated laboratory plate.</title>
        <authorList>
            <person name="Chou J.H."/>
            <person name="Lee J.H."/>
            <person name="Lin M.C."/>
            <person name="Chang P.S."/>
            <person name="Arun A.B."/>
            <person name="Young C.C."/>
            <person name="Chen W.M."/>
        </authorList>
    </citation>
    <scope>NUCLEOTIDE SEQUENCE [LARGE SCALE GENOMIC DNA]</scope>
    <source>
        <strain evidence="5 6">CKOBP-6</strain>
    </source>
</reference>
<dbReference type="Pfam" id="PF00701">
    <property type="entry name" value="DHDPS"/>
    <property type="match status" value="1"/>
</dbReference>
<dbReference type="GO" id="GO:0005829">
    <property type="term" value="C:cytosol"/>
    <property type="evidence" value="ECO:0007669"/>
    <property type="project" value="TreeGrafter"/>
</dbReference>
<dbReference type="SMART" id="SM01130">
    <property type="entry name" value="DHDPS"/>
    <property type="match status" value="1"/>
</dbReference>
<protein>
    <submittedName>
        <fullName evidence="5">N-acetylneuraminate lyase</fullName>
        <ecNumber evidence="5">4.1.3.3</ecNumber>
    </submittedName>
</protein>
<dbReference type="SUPFAM" id="SSF51569">
    <property type="entry name" value="Aldolase"/>
    <property type="match status" value="1"/>
</dbReference>
<evidence type="ECO:0000313" key="5">
    <source>
        <dbReference type="EMBL" id="RAV16119.1"/>
    </source>
</evidence>
<organism evidence="5 6">
    <name type="scientific">Paenibacillus contaminans</name>
    <dbReference type="NCBI Taxonomy" id="450362"/>
    <lineage>
        <taxon>Bacteria</taxon>
        <taxon>Bacillati</taxon>
        <taxon>Bacillota</taxon>
        <taxon>Bacilli</taxon>
        <taxon>Bacillales</taxon>
        <taxon>Paenibacillaceae</taxon>
        <taxon>Paenibacillus</taxon>
    </lineage>
</organism>
<dbReference type="GO" id="GO:0008747">
    <property type="term" value="F:N-acetylneuraminate lyase activity"/>
    <property type="evidence" value="ECO:0007669"/>
    <property type="project" value="UniProtKB-EC"/>
</dbReference>
<evidence type="ECO:0000313" key="6">
    <source>
        <dbReference type="Proteomes" id="UP000250369"/>
    </source>
</evidence>
<dbReference type="AlphaFoldDB" id="A0A329M7J8"/>
<dbReference type="InterPro" id="IPR013785">
    <property type="entry name" value="Aldolase_TIM"/>
</dbReference>
<dbReference type="NCBIfam" id="NF003164">
    <property type="entry name" value="PRK04147.1"/>
    <property type="match status" value="1"/>
</dbReference>
<dbReference type="EC" id="4.1.3.3" evidence="5"/>
<comment type="caution">
    <text evidence="5">The sequence shown here is derived from an EMBL/GenBank/DDBJ whole genome shotgun (WGS) entry which is preliminary data.</text>
</comment>
<evidence type="ECO:0000256" key="2">
    <source>
        <dbReference type="PIRNR" id="PIRNR001365"/>
    </source>
</evidence>
<dbReference type="Gene3D" id="3.20.20.70">
    <property type="entry name" value="Aldolase class I"/>
    <property type="match status" value="1"/>
</dbReference>
<dbReference type="PANTHER" id="PTHR42849">
    <property type="entry name" value="N-ACETYLNEURAMINATE LYASE"/>
    <property type="match status" value="1"/>
</dbReference>
<accession>A0A329M7J8</accession>